<evidence type="ECO:0000313" key="11">
    <source>
        <dbReference type="EMBL" id="HGY09749.1"/>
    </source>
</evidence>
<organism evidence="11">
    <name type="scientific">Oceanithermus profundus</name>
    <dbReference type="NCBI Taxonomy" id="187137"/>
    <lineage>
        <taxon>Bacteria</taxon>
        <taxon>Thermotogati</taxon>
        <taxon>Deinococcota</taxon>
        <taxon>Deinococci</taxon>
        <taxon>Thermales</taxon>
        <taxon>Thermaceae</taxon>
        <taxon>Oceanithermus</taxon>
    </lineage>
</organism>
<keyword evidence="4 8" id="KW-0812">Transmembrane</keyword>
<evidence type="ECO:0000256" key="4">
    <source>
        <dbReference type="ARBA" id="ARBA00022692"/>
    </source>
</evidence>
<dbReference type="Pfam" id="PF18670">
    <property type="entry name" value="V_ATPase_I_N"/>
    <property type="match status" value="1"/>
</dbReference>
<protein>
    <submittedName>
        <fullName evidence="11">V-type ATP synthase subunit I</fullName>
    </submittedName>
</protein>
<comment type="caution">
    <text evidence="11">The sequence shown here is derived from an EMBL/GenBank/DDBJ whole genome shotgun (WGS) entry which is preliminary data.</text>
</comment>
<evidence type="ECO:0000256" key="5">
    <source>
        <dbReference type="ARBA" id="ARBA00022989"/>
    </source>
</evidence>
<keyword evidence="6" id="KW-0406">Ion transport</keyword>
<feature type="transmembrane region" description="Helical" evidence="8">
    <location>
        <begin position="407"/>
        <end position="426"/>
    </location>
</feature>
<feature type="transmembrane region" description="Helical" evidence="8">
    <location>
        <begin position="560"/>
        <end position="580"/>
    </location>
</feature>
<keyword evidence="7 8" id="KW-0472">Membrane</keyword>
<dbReference type="Pfam" id="PF18274">
    <property type="entry name" value="V_ATPase_prox"/>
    <property type="match status" value="1"/>
</dbReference>
<dbReference type="GO" id="GO:0016471">
    <property type="term" value="C:vacuolar proton-transporting V-type ATPase complex"/>
    <property type="evidence" value="ECO:0007669"/>
    <property type="project" value="TreeGrafter"/>
</dbReference>
<comment type="subcellular location">
    <subcellularLocation>
        <location evidence="1">Membrane</location>
        <topology evidence="1">Multi-pass membrane protein</topology>
    </subcellularLocation>
</comment>
<dbReference type="GO" id="GO:0046961">
    <property type="term" value="F:proton-transporting ATPase activity, rotational mechanism"/>
    <property type="evidence" value="ECO:0007669"/>
    <property type="project" value="InterPro"/>
</dbReference>
<comment type="similarity">
    <text evidence="2">Belongs to the V-ATPase 116 kDa subunit family.</text>
</comment>
<proteinExistence type="inferred from homology"/>
<feature type="domain" description="V-type ATP synthase subunit I N-terminal" evidence="10">
    <location>
        <begin position="117"/>
        <end position="205"/>
    </location>
</feature>
<dbReference type="PANTHER" id="PTHR11629">
    <property type="entry name" value="VACUOLAR PROTON ATPASES"/>
    <property type="match status" value="1"/>
</dbReference>
<feature type="transmembrane region" description="Helical" evidence="8">
    <location>
        <begin position="592"/>
        <end position="615"/>
    </location>
</feature>
<feature type="transmembrane region" description="Helical" evidence="8">
    <location>
        <begin position="500"/>
        <end position="522"/>
    </location>
</feature>
<dbReference type="PANTHER" id="PTHR11629:SF63">
    <property type="entry name" value="V-TYPE PROTON ATPASE SUBUNIT A"/>
    <property type="match status" value="1"/>
</dbReference>
<evidence type="ECO:0000256" key="7">
    <source>
        <dbReference type="ARBA" id="ARBA00023136"/>
    </source>
</evidence>
<dbReference type="InterPro" id="IPR040574">
    <property type="entry name" value="V_ATPase_I_N"/>
</dbReference>
<keyword evidence="3" id="KW-0813">Transport</keyword>
<evidence type="ECO:0000256" key="8">
    <source>
        <dbReference type="SAM" id="Phobius"/>
    </source>
</evidence>
<feature type="transmembrane region" description="Helical" evidence="8">
    <location>
        <begin position="350"/>
        <end position="376"/>
    </location>
</feature>
<dbReference type="InterPro" id="IPR002490">
    <property type="entry name" value="V-ATPase_116kDa_su"/>
</dbReference>
<dbReference type="AlphaFoldDB" id="A0A7C4V777"/>
<dbReference type="Gene3D" id="1.20.1460.20">
    <property type="match status" value="1"/>
</dbReference>
<gene>
    <name evidence="11" type="ORF">ENK37_06835</name>
</gene>
<evidence type="ECO:0000256" key="3">
    <source>
        <dbReference type="ARBA" id="ARBA00022448"/>
    </source>
</evidence>
<dbReference type="EMBL" id="DRPZ01000183">
    <property type="protein sequence ID" value="HGY09749.1"/>
    <property type="molecule type" value="Genomic_DNA"/>
</dbReference>
<sequence>MIAPMEKLIVAGPKRRVHELLGELQRIGVVQIDALRSDELPEYAYSQEEEDAARRWQRVVQGAEHALALLGGTAEPARPFEGDLAAAESELEPLAHRAEVLTREAEKLREEIELIDLYQQPVEALAEMAHGLDQSRWMGVLPFLAEKEAEVEAAAEALTEVLEERYLLAWQPLEGRLAALVVVLKGDLEAARAALSRKGIGELRLTGPFAGLTLSEARVRMRERAKLAPEELENVHSALVRLRKEAEGPLRALWTRAVDEVARLRALLDIAAGRFGFALFGWIPARLKGKVEEALAAHKDHVVYTLEPADEHHETDRVPVTLENGPMVKPFQMLIEFLNIPKYGSWDPTWVVAVFFPFWFGMIVGDLGYALLFVLLARMLSGLVKQNKPLVIDFFGIHMKPPVVKDLVFVLNAMIFWVVVWGFVYGEFFGNFLEHLGVFYVPGHGEGLIPILIPRADTAATATLLILIAIAFGVLQVFHGLGVRAWLSLRHGHMTHFWEAVGYLGGLVGLIVFAYDFLSGAGGGALDLIMYAGFAVFLLGIVMSRVILMIAELPTQGGHILSYIRIYAVGVAGAIMANLATDLGFGLAEKLGVIGILIGLVAGLLTHLVILLLTLMGHILQPIRLVWVEFFTKFGFYEESGRPYRPFKSVRNDASSAS</sequence>
<reference evidence="11" key="1">
    <citation type="journal article" date="2020" name="mSystems">
        <title>Genome- and Community-Level Interaction Insights into Carbon Utilization and Element Cycling Functions of Hydrothermarchaeota in Hydrothermal Sediment.</title>
        <authorList>
            <person name="Zhou Z."/>
            <person name="Liu Y."/>
            <person name="Xu W."/>
            <person name="Pan J."/>
            <person name="Luo Z.H."/>
            <person name="Li M."/>
        </authorList>
    </citation>
    <scope>NUCLEOTIDE SEQUENCE [LARGE SCALE GENOMIC DNA]</scope>
    <source>
        <strain evidence="11">HyVt-570</strain>
    </source>
</reference>
<keyword evidence="5 8" id="KW-1133">Transmembrane helix</keyword>
<dbReference type="InterPro" id="IPR041276">
    <property type="entry name" value="V_ATPase_prox"/>
</dbReference>
<dbReference type="GO" id="GO:0007035">
    <property type="term" value="P:vacuolar acidification"/>
    <property type="evidence" value="ECO:0007669"/>
    <property type="project" value="TreeGrafter"/>
</dbReference>
<evidence type="ECO:0000256" key="1">
    <source>
        <dbReference type="ARBA" id="ARBA00004141"/>
    </source>
</evidence>
<evidence type="ECO:0000256" key="2">
    <source>
        <dbReference type="ARBA" id="ARBA00009904"/>
    </source>
</evidence>
<feature type="transmembrane region" description="Helical" evidence="8">
    <location>
        <begin position="459"/>
        <end position="479"/>
    </location>
</feature>
<dbReference type="Proteomes" id="UP000885759">
    <property type="component" value="Unassembled WGS sequence"/>
</dbReference>
<dbReference type="Pfam" id="PF01496">
    <property type="entry name" value="V_ATPase_I"/>
    <property type="match status" value="1"/>
</dbReference>
<name>A0A7C4V777_9DEIN</name>
<dbReference type="Gene3D" id="3.30.70.2170">
    <property type="match status" value="1"/>
</dbReference>
<accession>A0A7C4V777</accession>
<dbReference type="GO" id="GO:0033179">
    <property type="term" value="C:proton-transporting V-type ATPase, V0 domain"/>
    <property type="evidence" value="ECO:0007669"/>
    <property type="project" value="InterPro"/>
</dbReference>
<evidence type="ECO:0000259" key="10">
    <source>
        <dbReference type="Pfam" id="PF18670"/>
    </source>
</evidence>
<feature type="transmembrane region" description="Helical" evidence="8">
    <location>
        <begin position="528"/>
        <end position="548"/>
    </location>
</feature>
<evidence type="ECO:0000256" key="6">
    <source>
        <dbReference type="ARBA" id="ARBA00023065"/>
    </source>
</evidence>
<evidence type="ECO:0000259" key="9">
    <source>
        <dbReference type="Pfam" id="PF18274"/>
    </source>
</evidence>
<dbReference type="Gene3D" id="3.30.70.2750">
    <property type="match status" value="1"/>
</dbReference>
<feature type="domain" description="Vacuolar ATPase subunit I N-terminal proximal lobe" evidence="9">
    <location>
        <begin position="5"/>
        <end position="56"/>
    </location>
</feature>
<dbReference type="GO" id="GO:0051117">
    <property type="term" value="F:ATPase binding"/>
    <property type="evidence" value="ECO:0007669"/>
    <property type="project" value="TreeGrafter"/>
</dbReference>